<evidence type="ECO:0000313" key="1">
    <source>
        <dbReference type="EMBL" id="KAA2262589.1"/>
    </source>
</evidence>
<keyword evidence="2" id="KW-1185">Reference proteome</keyword>
<dbReference type="Pfam" id="PF17132">
    <property type="entry name" value="Glyco_hydro_106"/>
    <property type="match status" value="1"/>
</dbReference>
<dbReference type="RefSeq" id="WP_149849568.1">
    <property type="nucleotide sequence ID" value="NZ_VUOB01000021.1"/>
</dbReference>
<dbReference type="EMBL" id="VUOB01000021">
    <property type="protein sequence ID" value="KAA2262589.1"/>
    <property type="molecule type" value="Genomic_DNA"/>
</dbReference>
<evidence type="ECO:0008006" key="3">
    <source>
        <dbReference type="Google" id="ProtNLM"/>
    </source>
</evidence>
<comment type="caution">
    <text evidence="1">The sequence shown here is derived from an EMBL/GenBank/DDBJ whole genome shotgun (WGS) entry which is preliminary data.</text>
</comment>
<dbReference type="PANTHER" id="PTHR36848:SF2">
    <property type="entry name" value="SECRETED PROTEIN"/>
    <property type="match status" value="1"/>
</dbReference>
<dbReference type="PANTHER" id="PTHR36848">
    <property type="entry name" value="DNA-BINDING PROTEIN (PUTATIVE SECRETED PROTEIN)-RELATED"/>
    <property type="match status" value="1"/>
</dbReference>
<protein>
    <recommendedName>
        <fullName evidence="3">Alpha-L-rhamnosidase</fullName>
    </recommendedName>
</protein>
<evidence type="ECO:0000313" key="2">
    <source>
        <dbReference type="Proteomes" id="UP000323454"/>
    </source>
</evidence>
<dbReference type="OrthoDB" id="9761519at2"/>
<dbReference type="SUPFAM" id="SSF49785">
    <property type="entry name" value="Galactose-binding domain-like"/>
    <property type="match status" value="1"/>
</dbReference>
<reference evidence="1 2" key="1">
    <citation type="submission" date="2019-09" db="EMBL/GenBank/DDBJ databases">
        <title>Goodfellowia gen. nov., a new genus of the Pseudonocardineae related to Actinoalloteichus, containing Goodfellowia coeruleoviolacea gen. nov., comb. nov. gen. nov., comb. nov.</title>
        <authorList>
            <person name="Labeda D."/>
        </authorList>
    </citation>
    <scope>NUCLEOTIDE SEQUENCE [LARGE SCALE GENOMIC DNA]</scope>
    <source>
        <strain evidence="1 2">AN110305</strain>
    </source>
</reference>
<gene>
    <name evidence="1" type="ORF">F0L68_11835</name>
</gene>
<reference evidence="1 2" key="2">
    <citation type="submission" date="2019-09" db="EMBL/GenBank/DDBJ databases">
        <authorList>
            <person name="Jin C."/>
        </authorList>
    </citation>
    <scope>NUCLEOTIDE SEQUENCE [LARGE SCALE GENOMIC DNA]</scope>
    <source>
        <strain evidence="1 2">AN110305</strain>
    </source>
</reference>
<accession>A0A5B2XHT4</accession>
<dbReference type="InterPro" id="IPR008979">
    <property type="entry name" value="Galactose-bd-like_sf"/>
</dbReference>
<name>A0A5B2XHT4_9PSEU</name>
<dbReference type="Gene3D" id="2.60.120.260">
    <property type="entry name" value="Galactose-binding domain-like"/>
    <property type="match status" value="1"/>
</dbReference>
<dbReference type="AlphaFoldDB" id="A0A5B2XHT4"/>
<organism evidence="1 2">
    <name type="scientific">Solihabitans fulvus</name>
    <dbReference type="NCBI Taxonomy" id="1892852"/>
    <lineage>
        <taxon>Bacteria</taxon>
        <taxon>Bacillati</taxon>
        <taxon>Actinomycetota</taxon>
        <taxon>Actinomycetes</taxon>
        <taxon>Pseudonocardiales</taxon>
        <taxon>Pseudonocardiaceae</taxon>
        <taxon>Solihabitans</taxon>
    </lineage>
</organism>
<dbReference type="Proteomes" id="UP000323454">
    <property type="component" value="Unassembled WGS sequence"/>
</dbReference>
<dbReference type="InterPro" id="IPR053161">
    <property type="entry name" value="Ulvan_degrading_GH"/>
</dbReference>
<proteinExistence type="predicted"/>
<sequence>MNRREPEPGIAARFACGSPGTGAMFRWHWPNAAVAHDELTAQLHQVADAGYKGVEIASVLWGPGESTVDYCVDPHVHGYGSDRWIAALETVLEVADGRGLQVDLTLGAQWPLAVPGLDVDGPSSTKELVHAFEFVTGGASYDGPVPAPAPRTFADRRVVGGVVTSTTRTSRPTLVAVGAARCLDPSGDAPVLDLGSAVDLTSSVLDGSVRWDPPDTAAWVLVGYWCRGTGIRNDLPFGNQPSLYTDPEARAVDYLSRDGVVAFTSYFETTLSPKVMRLMRRVGGAVFDDSIEVAAGAARLWTPRFLDEFEKRRGYPLTTYLPVLAAELRSGFAGAPCPAFAFAGGDADASARVLRDVDQTCNDLYLDEHVRPMLEWAHSLGLGYRAQPYGLPIDIAEAATLLDVPECENLACGTGDDWRLVSAGADVAGTTIVSDELVPGLTGLAPLTRPPWPCPYMVSPQEITRQVNEQYALGANQMVFHGLAYPHWPPSLDGTVRDDHTGWPGFHEFGTLFPDPFGARQPTWAMTGDVAAYYARTQAILQTGRRRTDLAVYNQSIGHLADAVDARALLAAGYTYAYLTPALLRDRADDVEDGVLLPAGPAFRAVIVHHQASMPLPAARELHGLAAAGLPVLFVGEPPSRTPGYAASAAAAAADDRQLVDVVAGILAEPGVHRVEDAARLPAALESLGIQPAAHATVPSVRTVRRVSEDTDWYYVHNDSADPVSATVSLTGPALGVPHVLDAWTGAIEPVARYILGEGRHTLDLDLAAHGSALVAIGPAGLVARPESEAVAAHVVETTADLALRRDGRLLVRASRPGTYRTTLGGGAEVRTSVAALPDVVELSTWDLTVDDWQPARPGQRSTDSNHVEWSFPSVRLRPWRELPGIADAVGVGHYVATVLLPPSWAHATGAYLRLGAVAGAFRVGVNGVGVGVVDQLSGVVDLRRDLVRPGRITVAVSVATTMINRVRVVQPAFADRAAQDVGLLGPVTLTPYTDRFVDAAPGLR</sequence>